<protein>
    <recommendedName>
        <fullName evidence="3">DUF4878 domain-containing protein</fullName>
    </recommendedName>
</protein>
<dbReference type="AlphaFoldDB" id="A0A160IMH5"/>
<dbReference type="PROSITE" id="PS51257">
    <property type="entry name" value="PROKAR_LIPOPROTEIN"/>
    <property type="match status" value="1"/>
</dbReference>
<name>A0A160IMH5_9BACL</name>
<dbReference type="RefSeq" id="WP_066394962.1">
    <property type="nucleotide sequence ID" value="NZ_CP015378.1"/>
</dbReference>
<gene>
    <name evidence="1" type="ORF">ABE65_011545</name>
</gene>
<proteinExistence type="predicted"/>
<evidence type="ECO:0008006" key="3">
    <source>
        <dbReference type="Google" id="ProtNLM"/>
    </source>
</evidence>
<dbReference type="Proteomes" id="UP000076623">
    <property type="component" value="Chromosome"/>
</dbReference>
<dbReference type="EMBL" id="CP015378">
    <property type="protein sequence ID" value="ANC77401.1"/>
    <property type="molecule type" value="Genomic_DNA"/>
</dbReference>
<sequence>MKQSYLVLPLTLLLLGGCSGTEPEDIAKVAYDWEKAYFDSDYKQQQKLVYENGSYEVDKTAKQKDSGLKYEDIQYEIYPSNESDQYYVMTTFRNPNGENTVEDQLLIREKGDEWRIDVDQSMKIDREEIRDKYELEKCIHCKD</sequence>
<evidence type="ECO:0000313" key="1">
    <source>
        <dbReference type="EMBL" id="ANC77401.1"/>
    </source>
</evidence>
<accession>A0A160IMH5</accession>
<dbReference type="STRING" id="1221500.ABE65_011545"/>
<dbReference type="KEGG" id="fpn:ABE65_011545"/>
<evidence type="ECO:0000313" key="2">
    <source>
        <dbReference type="Proteomes" id="UP000076623"/>
    </source>
</evidence>
<reference evidence="1 2" key="1">
    <citation type="submission" date="2016-04" db="EMBL/GenBank/DDBJ databases">
        <title>Complete genome sequence of Fictibacillus phosphorivorans G25-29, a strain toxic to nematodes.</title>
        <authorList>
            <person name="Zheng Z."/>
        </authorList>
    </citation>
    <scope>NUCLEOTIDE SEQUENCE [LARGE SCALE GENOMIC DNA]</scope>
    <source>
        <strain evidence="1 2">G25-29</strain>
    </source>
</reference>
<organism evidence="1 2">
    <name type="scientific">Fictibacillus phosphorivorans</name>
    <dbReference type="NCBI Taxonomy" id="1221500"/>
    <lineage>
        <taxon>Bacteria</taxon>
        <taxon>Bacillati</taxon>
        <taxon>Bacillota</taxon>
        <taxon>Bacilli</taxon>
        <taxon>Bacillales</taxon>
        <taxon>Fictibacillaceae</taxon>
        <taxon>Fictibacillus</taxon>
    </lineage>
</organism>
<keyword evidence="2" id="KW-1185">Reference proteome</keyword>